<dbReference type="Gene3D" id="1.20.1560.10">
    <property type="entry name" value="ABC transporter type 1, transmembrane domain"/>
    <property type="match status" value="1"/>
</dbReference>
<dbReference type="GO" id="GO:0005524">
    <property type="term" value="F:ATP binding"/>
    <property type="evidence" value="ECO:0007669"/>
    <property type="project" value="UniProtKB-KW"/>
</dbReference>
<dbReference type="InterPro" id="IPR027417">
    <property type="entry name" value="P-loop_NTPase"/>
</dbReference>
<gene>
    <name evidence="10" type="ORF">MOV08_35410</name>
</gene>
<evidence type="ECO:0000259" key="9">
    <source>
        <dbReference type="PROSITE" id="PS50929"/>
    </source>
</evidence>
<evidence type="ECO:0000313" key="10">
    <source>
        <dbReference type="EMBL" id="WEB44054.1"/>
    </source>
</evidence>
<evidence type="ECO:0000256" key="5">
    <source>
        <dbReference type="ARBA" id="ARBA00022989"/>
    </source>
</evidence>
<name>A0ABY8AIP2_9ACTN</name>
<dbReference type="InterPro" id="IPR003593">
    <property type="entry name" value="AAA+_ATPase"/>
</dbReference>
<keyword evidence="11" id="KW-1185">Reference proteome</keyword>
<comment type="subcellular location">
    <subcellularLocation>
        <location evidence="1">Cell membrane</location>
        <topology evidence="1">Multi-pass membrane protein</topology>
    </subcellularLocation>
</comment>
<dbReference type="PROSITE" id="PS00211">
    <property type="entry name" value="ABC_TRANSPORTER_1"/>
    <property type="match status" value="1"/>
</dbReference>
<sequence length="590" mass="62695">MISALISIGGTATRRAFRGFLALATLVGVLQGIALATLVPVLLSLYRNDAGAAWYWLAVLGLVAAAGGTLLARVTMWGFHLAMDVIVAMHRRIGQRLVELPIGWFTPATTGRTSHVAVRGTMFVAQTAMDILVPLTLHVVTPLTVAVATCFYDWRMGLALLAAAPVIWLSATVAGRRNGAAERRIHDAAAATNTRLLEFAEKQLTLRAAGIEGTAYTPLDDAIDAQRRAGRRALWSSVLGLALQGLVVQTAFGAAVTLGVYLTVHGTADPVHVVALIGLCAQFTGPLKILAELGTALRRSAVEVGAVRDLVELDGLPEPATPSPVPPRHDIAFHDVTFAYEPGPGHEQRGQPVLNRLSLTVPHRSMVALVGPSGSGKTTLTRLIARFWDVQDGAVTLGGTDVRDFATDDLMAQLSLVFQDVYLFDDTLEANIRLGNPEATDEQVRRAAEFAAVTEIAERLPNGWHSSVGEGGRALSGGERQRVSIARALVKNAPVVLFDEATAALDPTTEAVVAESIRLLAGRATVLVIAHSLATVAQADSIAFLDGGAVVEHGTHEDLLERNGRYAQFWRSHAGETPLRTPVHIPAGES</sequence>
<feature type="transmembrane region" description="Helical" evidence="7">
    <location>
        <begin position="238"/>
        <end position="264"/>
    </location>
</feature>
<feature type="transmembrane region" description="Helical" evidence="7">
    <location>
        <begin position="158"/>
        <end position="175"/>
    </location>
</feature>
<keyword evidence="4 10" id="KW-0067">ATP-binding</keyword>
<dbReference type="SMART" id="SM00382">
    <property type="entry name" value="AAA"/>
    <property type="match status" value="1"/>
</dbReference>
<dbReference type="Pfam" id="PF00664">
    <property type="entry name" value="ABC_membrane"/>
    <property type="match status" value="1"/>
</dbReference>
<evidence type="ECO:0000256" key="4">
    <source>
        <dbReference type="ARBA" id="ARBA00022840"/>
    </source>
</evidence>
<feature type="transmembrane region" description="Helical" evidence="7">
    <location>
        <begin position="131"/>
        <end position="152"/>
    </location>
</feature>
<dbReference type="InterPro" id="IPR011527">
    <property type="entry name" value="ABC1_TM_dom"/>
</dbReference>
<keyword evidence="5 7" id="KW-1133">Transmembrane helix</keyword>
<evidence type="ECO:0000256" key="3">
    <source>
        <dbReference type="ARBA" id="ARBA00022741"/>
    </source>
</evidence>
<feature type="transmembrane region" description="Helical" evidence="7">
    <location>
        <begin position="20"/>
        <end position="46"/>
    </location>
</feature>
<dbReference type="EMBL" id="CP095749">
    <property type="protein sequence ID" value="WEB44054.1"/>
    <property type="molecule type" value="Genomic_DNA"/>
</dbReference>
<dbReference type="Pfam" id="PF00005">
    <property type="entry name" value="ABC_tran"/>
    <property type="match status" value="1"/>
</dbReference>
<feature type="domain" description="ABC transmembrane type-1" evidence="9">
    <location>
        <begin position="20"/>
        <end position="299"/>
    </location>
</feature>
<evidence type="ECO:0000256" key="2">
    <source>
        <dbReference type="ARBA" id="ARBA00022692"/>
    </source>
</evidence>
<dbReference type="Gene3D" id="3.40.50.300">
    <property type="entry name" value="P-loop containing nucleotide triphosphate hydrolases"/>
    <property type="match status" value="1"/>
</dbReference>
<dbReference type="PANTHER" id="PTHR24221">
    <property type="entry name" value="ATP-BINDING CASSETTE SUB-FAMILY B"/>
    <property type="match status" value="1"/>
</dbReference>
<evidence type="ECO:0000259" key="8">
    <source>
        <dbReference type="PROSITE" id="PS50893"/>
    </source>
</evidence>
<feature type="transmembrane region" description="Helical" evidence="7">
    <location>
        <begin position="52"/>
        <end position="72"/>
    </location>
</feature>
<reference evidence="10 11" key="1">
    <citation type="submission" date="2022-03" db="EMBL/GenBank/DDBJ databases">
        <title>Streptomyces yunnanensis P86,complete genome.</title>
        <authorList>
            <person name="Chen S."/>
            <person name="Zhang Q."/>
        </authorList>
    </citation>
    <scope>NUCLEOTIDE SEQUENCE [LARGE SCALE GENOMIC DNA]</scope>
    <source>
        <strain evidence="10 11">P86</strain>
    </source>
</reference>
<keyword evidence="6 7" id="KW-0472">Membrane</keyword>
<keyword evidence="3" id="KW-0547">Nucleotide-binding</keyword>
<organism evidence="10 11">
    <name type="scientific">Streptomyces yunnanensis</name>
    <dbReference type="NCBI Taxonomy" id="156453"/>
    <lineage>
        <taxon>Bacteria</taxon>
        <taxon>Bacillati</taxon>
        <taxon>Actinomycetota</taxon>
        <taxon>Actinomycetes</taxon>
        <taxon>Kitasatosporales</taxon>
        <taxon>Streptomycetaceae</taxon>
        <taxon>Streptomyces</taxon>
    </lineage>
</organism>
<dbReference type="PANTHER" id="PTHR24221:SF654">
    <property type="entry name" value="ATP-BINDING CASSETTE SUB-FAMILY B MEMBER 6"/>
    <property type="match status" value="1"/>
</dbReference>
<evidence type="ECO:0000313" key="11">
    <source>
        <dbReference type="Proteomes" id="UP001218629"/>
    </source>
</evidence>
<dbReference type="PROSITE" id="PS50893">
    <property type="entry name" value="ABC_TRANSPORTER_2"/>
    <property type="match status" value="1"/>
</dbReference>
<dbReference type="InterPro" id="IPR003439">
    <property type="entry name" value="ABC_transporter-like_ATP-bd"/>
</dbReference>
<dbReference type="SUPFAM" id="SSF52540">
    <property type="entry name" value="P-loop containing nucleoside triphosphate hydrolases"/>
    <property type="match status" value="1"/>
</dbReference>
<evidence type="ECO:0000256" key="1">
    <source>
        <dbReference type="ARBA" id="ARBA00004651"/>
    </source>
</evidence>
<dbReference type="Proteomes" id="UP001218629">
    <property type="component" value="Chromosome"/>
</dbReference>
<proteinExistence type="predicted"/>
<evidence type="ECO:0000256" key="7">
    <source>
        <dbReference type="SAM" id="Phobius"/>
    </source>
</evidence>
<feature type="domain" description="ABC transporter" evidence="8">
    <location>
        <begin position="331"/>
        <end position="572"/>
    </location>
</feature>
<keyword evidence="2 7" id="KW-0812">Transmembrane</keyword>
<dbReference type="SUPFAM" id="SSF90123">
    <property type="entry name" value="ABC transporter transmembrane region"/>
    <property type="match status" value="1"/>
</dbReference>
<evidence type="ECO:0000256" key="6">
    <source>
        <dbReference type="ARBA" id="ARBA00023136"/>
    </source>
</evidence>
<dbReference type="PROSITE" id="PS50929">
    <property type="entry name" value="ABC_TM1F"/>
    <property type="match status" value="1"/>
</dbReference>
<dbReference type="InterPro" id="IPR036640">
    <property type="entry name" value="ABC1_TM_sf"/>
</dbReference>
<dbReference type="InterPro" id="IPR039421">
    <property type="entry name" value="Type_1_exporter"/>
</dbReference>
<protein>
    <submittedName>
        <fullName evidence="10">ABC transporter ATP-binding protein/permease</fullName>
    </submittedName>
</protein>
<accession>A0ABY8AIP2</accession>
<dbReference type="RefSeq" id="WP_275310325.1">
    <property type="nucleotide sequence ID" value="NZ_CP095749.1"/>
</dbReference>
<dbReference type="InterPro" id="IPR017871">
    <property type="entry name" value="ABC_transporter-like_CS"/>
</dbReference>